<dbReference type="InterPro" id="IPR029060">
    <property type="entry name" value="PIN-like_dom_sf"/>
</dbReference>
<evidence type="ECO:0000313" key="2">
    <source>
        <dbReference type="Proteomes" id="UP000608850"/>
    </source>
</evidence>
<keyword evidence="2" id="KW-1185">Reference proteome</keyword>
<reference evidence="1 2" key="1">
    <citation type="journal article" date="2019" name="Int. J. Syst. Evol. Microbiol.">
        <title>The Global Catalogue of Microorganisms (GCM) 10K type strain sequencing project: providing services to taxonomists for standard genome sequencing and annotation.</title>
        <authorList>
            <consortium name="The Broad Institute Genomics Platform"/>
            <consortium name="The Broad Institute Genome Sequencing Center for Infectious Disease"/>
            <person name="Wu L."/>
            <person name="Ma J."/>
        </authorList>
    </citation>
    <scope>NUCLEOTIDE SEQUENCE [LARGE SCALE GENOMIC DNA]</scope>
    <source>
        <strain evidence="1 2">JCM 16331</strain>
    </source>
</reference>
<dbReference type="Pfam" id="PF11848">
    <property type="entry name" value="DUF3368"/>
    <property type="match status" value="1"/>
</dbReference>
<accession>A0A830GEB7</accession>
<dbReference type="InterPro" id="IPR021799">
    <property type="entry name" value="PIN-like_prokaryotic"/>
</dbReference>
<evidence type="ECO:0008006" key="3">
    <source>
        <dbReference type="Google" id="ProtNLM"/>
    </source>
</evidence>
<protein>
    <recommendedName>
        <fullName evidence="3">PIN domain-containing protein</fullName>
    </recommendedName>
</protein>
<dbReference type="AlphaFoldDB" id="A0A830GEB7"/>
<organism evidence="1 2">
    <name type="scientific">Halarchaeum nitratireducens</name>
    <dbReference type="NCBI Taxonomy" id="489913"/>
    <lineage>
        <taxon>Archaea</taxon>
        <taxon>Methanobacteriati</taxon>
        <taxon>Methanobacteriota</taxon>
        <taxon>Stenosarchaea group</taxon>
        <taxon>Halobacteria</taxon>
        <taxon>Halobacteriales</taxon>
        <taxon>Halobacteriaceae</taxon>
    </lineage>
</organism>
<dbReference type="SUPFAM" id="SSF88723">
    <property type="entry name" value="PIN domain-like"/>
    <property type="match status" value="1"/>
</dbReference>
<comment type="caution">
    <text evidence="1">The sequence shown here is derived from an EMBL/GenBank/DDBJ whole genome shotgun (WGS) entry which is preliminary data.</text>
</comment>
<name>A0A830GEB7_9EURY</name>
<dbReference type="Proteomes" id="UP000608850">
    <property type="component" value="Unassembled WGS sequence"/>
</dbReference>
<sequence>MSVLIDNNILSSLAKIERLELLPALFEQVGTVPSVLDELHRDEVAGYRFVKRIDAIKSYRGGWLQVYSPTESEVQLADDIVNASLSFTDAECIAVAATRDERLLTDDGHAAEMASQRDIEVWDLKLLLEAALVKGHIDTESELETVINELRERDGYRFSSQDRADLFDRL</sequence>
<dbReference type="PANTHER" id="PTHR39550:SF1">
    <property type="entry name" value="SLL0658 PROTEIN"/>
    <property type="match status" value="1"/>
</dbReference>
<dbReference type="PANTHER" id="PTHR39550">
    <property type="entry name" value="SLL0658 PROTEIN"/>
    <property type="match status" value="1"/>
</dbReference>
<evidence type="ECO:0000313" key="1">
    <source>
        <dbReference type="EMBL" id="GGN25063.1"/>
    </source>
</evidence>
<gene>
    <name evidence="1" type="ORF">GCM10009021_28670</name>
</gene>
<proteinExistence type="predicted"/>
<dbReference type="EMBL" id="BMOQ01000008">
    <property type="protein sequence ID" value="GGN25063.1"/>
    <property type="molecule type" value="Genomic_DNA"/>
</dbReference>
<dbReference type="Gene3D" id="3.40.50.1010">
    <property type="entry name" value="5'-nuclease"/>
    <property type="match status" value="1"/>
</dbReference>